<dbReference type="Proteomes" id="UP001209878">
    <property type="component" value="Unassembled WGS sequence"/>
</dbReference>
<feature type="compositionally biased region" description="Acidic residues" evidence="10">
    <location>
        <begin position="274"/>
        <end position="283"/>
    </location>
</feature>
<evidence type="ECO:0000256" key="8">
    <source>
        <dbReference type="ARBA" id="ARBA00023212"/>
    </source>
</evidence>
<feature type="coiled-coil region" evidence="9">
    <location>
        <begin position="1364"/>
        <end position="1391"/>
    </location>
</feature>
<dbReference type="GO" id="GO:0005814">
    <property type="term" value="C:centriole"/>
    <property type="evidence" value="ECO:0007669"/>
    <property type="project" value="UniProtKB-SubCell"/>
</dbReference>
<feature type="coiled-coil region" evidence="9">
    <location>
        <begin position="912"/>
        <end position="967"/>
    </location>
</feature>
<feature type="region of interest" description="Disordered" evidence="10">
    <location>
        <begin position="1049"/>
        <end position="1086"/>
    </location>
</feature>
<evidence type="ECO:0000256" key="3">
    <source>
        <dbReference type="ARBA" id="ARBA00021406"/>
    </source>
</evidence>
<feature type="compositionally biased region" description="Polar residues" evidence="10">
    <location>
        <begin position="531"/>
        <end position="542"/>
    </location>
</feature>
<feature type="region of interest" description="Disordered" evidence="10">
    <location>
        <begin position="196"/>
        <end position="238"/>
    </location>
</feature>
<comment type="caution">
    <text evidence="11">The sequence shown here is derived from an EMBL/GenBank/DDBJ whole genome shotgun (WGS) entry which is preliminary data.</text>
</comment>
<feature type="region of interest" description="Disordered" evidence="10">
    <location>
        <begin position="476"/>
        <end position="588"/>
    </location>
</feature>
<evidence type="ECO:0000313" key="11">
    <source>
        <dbReference type="EMBL" id="KAK2190535.1"/>
    </source>
</evidence>
<keyword evidence="8" id="KW-0206">Cytoskeleton</keyword>
<feature type="coiled-coil region" evidence="9">
    <location>
        <begin position="817"/>
        <end position="865"/>
    </location>
</feature>
<keyword evidence="12" id="KW-1185">Reference proteome</keyword>
<evidence type="ECO:0000256" key="4">
    <source>
        <dbReference type="ARBA" id="ARBA00022490"/>
    </source>
</evidence>
<dbReference type="PANTHER" id="PTHR34031:SF1">
    <property type="entry name" value="CENTROSOMAL PROTEIN OF 162 KDA"/>
    <property type="match status" value="1"/>
</dbReference>
<keyword evidence="5" id="KW-0493">Microtubule</keyword>
<feature type="coiled-coil region" evidence="9">
    <location>
        <begin position="1221"/>
        <end position="1269"/>
    </location>
</feature>
<comment type="similarity">
    <text evidence="2">Belongs to the CEP162 family.</text>
</comment>
<sequence length="1450" mass="164756">MARKPKLRNSHKTTDFDDKFEAFLKESMSSDDSSLDTSRVAKYLEVQKKKEQPWWMNEVEEDEDDDDDRLTMTGKNFLKSRKERVGNVTKPQLERAPACDVRMSRDSLDGESLHEGITQKKDNPAGAFVPALSLDSSQTYTDTLTADRPPEGKRRMGFETMAEQKEKENFFQALEHESVKTVDYAKLNQELDMSTTVAAGGENTTPQYKMAAADNADRGQGQHQQTDNQHDKQQKSSMLSKVSLLDSLDSTLGTKPAASREAKDDMQAIPEGAGEQEGEEEGGDGQMRGGTLTDDTDANRGTETTNRGVTLKTATGCNTDTSREIEALHEALRQVGDGTLGSISKDFTFKDSSSKMFHETGGATDGTHSTAAFAMKPVAPPRGGRHDRTVDDVIMEVQQAKRLPELGQVSDMATIAMTTNSVLGKIEEENGGATPKKTLGMHTQYNGALGLEMSPICNGKDSLDLSLLQKYGDTEGFEFDTSTPDRTADSRDRSAPVPSKRTGGSTSHTPDKKMQRYAHIKSSGYGVASPAKSNQARVTWSMSEAAKQKPKGGIPEKSRSRSTHSPGWRSPLKGRMGDSETGNLGSVGDSQLLQSLTQMLQEHLSGGGTNEDNVIGSIKELSVERVKALMDEITKWQHQYHEQQKTTHELQANMEAMERDFECRNESMKTEYEQEISRLKQQNYVLTAKVEQLQKQVSRRVLVSDGAAEAGDESSRLAGMEKEIEEQEKLISGFQTENERLYSELKKSRSTSKEAEAHMFRDNQKLRVDIAMLREELQRKDGQLRNKGLITGCEVQGKIAAGVMAAEGTAVLGANRIAQLEVELKQAKLREETYKKQQQTAGDTKRQLELQVDELLRRVRDYEERTSHFATSQTFEAKEVEMSHKKEIERLNRKIQWYVENQQLLDKDVDVLKEKDNEIRRLKVKLDNLQSERGRKEAEVKAQTKQRLAEARRIQDLERQVKEMESIVRKRHPNSLPVLMWAAAAAEAEGEAKKPPSVKFLEKQMMKLEDELEVKDGEAERSIRVLEQKYNLMKLQYEDRIRELESQLAKCQHPEEGERPHTHSSALQRELDSVRERHKRKVGELEQEMERLRKEVMVLKHRETASTRAEAKSSKEADVELQLKVKLLQQDLTNQEREKQLLQRSVQRLMKEKEQLLTESKSSARPASGKDRQKGKPSRVGKKRGAGTREVESEPEPLPAYLDAVARDKVYLPDTFAGQHVSEILQENEEVKFKVDRLQLELEHQRVYHQKLLAENEARERRIREEADERVNALKSTHQMELHRVLTEHVMHNSASKVAELHNKLDAQEVVVRHLREQLGSAEVDREKLSVLRVRELALETQISKLQDELHEAKKCHSPEMRHLDDLRTKISEMEARHTQRERELQQLLTQTHMNADADIRHEVDKWRHIVEEKNRETETFRRELDAILDVLRELQRQGIVLPVRSLPGR</sequence>
<feature type="compositionally biased region" description="Basic and acidic residues" evidence="10">
    <location>
        <begin position="102"/>
        <end position="111"/>
    </location>
</feature>
<feature type="region of interest" description="Disordered" evidence="10">
    <location>
        <begin position="251"/>
        <end position="315"/>
    </location>
</feature>
<evidence type="ECO:0000313" key="12">
    <source>
        <dbReference type="Proteomes" id="UP001209878"/>
    </source>
</evidence>
<evidence type="ECO:0000256" key="9">
    <source>
        <dbReference type="SAM" id="Coils"/>
    </source>
</evidence>
<name>A0AAD9P9A3_RIDPI</name>
<keyword evidence="6" id="KW-0970">Cilium biogenesis/degradation</keyword>
<dbReference type="GO" id="GO:0060271">
    <property type="term" value="P:cilium assembly"/>
    <property type="evidence" value="ECO:0007669"/>
    <property type="project" value="TreeGrafter"/>
</dbReference>
<keyword evidence="4" id="KW-0963">Cytoplasm</keyword>
<evidence type="ECO:0000256" key="7">
    <source>
        <dbReference type="ARBA" id="ARBA00023054"/>
    </source>
</evidence>
<reference evidence="11" key="1">
    <citation type="journal article" date="2023" name="Mol. Biol. Evol.">
        <title>Third-Generation Sequencing Reveals the Adaptive Role of the Epigenome in Three Deep-Sea Polychaetes.</title>
        <authorList>
            <person name="Perez M."/>
            <person name="Aroh O."/>
            <person name="Sun Y."/>
            <person name="Lan Y."/>
            <person name="Juniper S.K."/>
            <person name="Young C.R."/>
            <person name="Angers B."/>
            <person name="Qian P.Y."/>
        </authorList>
    </citation>
    <scope>NUCLEOTIDE SEQUENCE</scope>
    <source>
        <strain evidence="11">R07B-5</strain>
    </source>
</reference>
<evidence type="ECO:0000256" key="5">
    <source>
        <dbReference type="ARBA" id="ARBA00022701"/>
    </source>
</evidence>
<evidence type="ECO:0000256" key="6">
    <source>
        <dbReference type="ARBA" id="ARBA00022794"/>
    </source>
</evidence>
<feature type="compositionally biased region" description="Polar residues" evidence="10">
    <location>
        <begin position="196"/>
        <end position="207"/>
    </location>
</feature>
<accession>A0AAD9P9A3</accession>
<dbReference type="GO" id="GO:0005879">
    <property type="term" value="C:axonemal microtubule"/>
    <property type="evidence" value="ECO:0007669"/>
    <property type="project" value="TreeGrafter"/>
</dbReference>
<feature type="region of interest" description="Disordered" evidence="10">
    <location>
        <begin position="1154"/>
        <end position="1196"/>
    </location>
</feature>
<evidence type="ECO:0000256" key="1">
    <source>
        <dbReference type="ARBA" id="ARBA00004114"/>
    </source>
</evidence>
<feature type="compositionally biased region" description="Basic and acidic residues" evidence="10">
    <location>
        <begin position="1052"/>
        <end position="1061"/>
    </location>
</feature>
<feature type="compositionally biased region" description="Basic residues" evidence="10">
    <location>
        <begin position="1175"/>
        <end position="1186"/>
    </location>
</feature>
<evidence type="ECO:0000256" key="10">
    <source>
        <dbReference type="SAM" id="MobiDB-lite"/>
    </source>
</evidence>
<comment type="subcellular location">
    <subcellularLocation>
        <location evidence="1">Cytoplasm</location>
        <location evidence="1">Cytoskeleton</location>
        <location evidence="1">Microtubule organizing center</location>
        <location evidence="1">Centrosome</location>
        <location evidence="1">Centriole</location>
    </subcellularLocation>
</comment>
<gene>
    <name evidence="11" type="ORF">NP493_77g04020</name>
</gene>
<protein>
    <recommendedName>
        <fullName evidence="3">Centrosomal protein of 162 kDa</fullName>
    </recommendedName>
</protein>
<dbReference type="InterPro" id="IPR038774">
    <property type="entry name" value="CEP162-like"/>
</dbReference>
<evidence type="ECO:0000256" key="2">
    <source>
        <dbReference type="ARBA" id="ARBA00009485"/>
    </source>
</evidence>
<dbReference type="PANTHER" id="PTHR34031">
    <property type="entry name" value="CENTROSOMAL PROTEIN OF 162 KDA"/>
    <property type="match status" value="1"/>
</dbReference>
<feature type="compositionally biased region" description="Polar residues" evidence="10">
    <location>
        <begin position="299"/>
        <end position="315"/>
    </location>
</feature>
<dbReference type="EMBL" id="JAODUO010000077">
    <property type="protein sequence ID" value="KAK2190535.1"/>
    <property type="molecule type" value="Genomic_DNA"/>
</dbReference>
<feature type="region of interest" description="Disordered" evidence="10">
    <location>
        <begin position="81"/>
        <end position="111"/>
    </location>
</feature>
<feature type="coiled-coil region" evidence="9">
    <location>
        <begin position="640"/>
        <end position="783"/>
    </location>
</feature>
<proteinExistence type="inferred from homology"/>
<keyword evidence="7 9" id="KW-0175">Coiled coil</keyword>
<organism evidence="11 12">
    <name type="scientific">Ridgeia piscesae</name>
    <name type="common">Tubeworm</name>
    <dbReference type="NCBI Taxonomy" id="27915"/>
    <lineage>
        <taxon>Eukaryota</taxon>
        <taxon>Metazoa</taxon>
        <taxon>Spiralia</taxon>
        <taxon>Lophotrochozoa</taxon>
        <taxon>Annelida</taxon>
        <taxon>Polychaeta</taxon>
        <taxon>Sedentaria</taxon>
        <taxon>Canalipalpata</taxon>
        <taxon>Sabellida</taxon>
        <taxon>Siboglinidae</taxon>
        <taxon>Ridgeia</taxon>
    </lineage>
</organism>